<protein>
    <recommendedName>
        <fullName evidence="1">Glycoside hydrolase 123 catalytic domain-containing protein</fullName>
    </recommendedName>
</protein>
<dbReference type="eggNOG" id="COG1572">
    <property type="taxonomic scope" value="Bacteria"/>
</dbReference>
<dbReference type="Pfam" id="PF13320">
    <property type="entry name" value="GH123_cat"/>
    <property type="match status" value="1"/>
</dbReference>
<dbReference type="RefSeq" id="WP_008860741.1">
    <property type="nucleotide sequence ID" value="NZ_JH815203.1"/>
</dbReference>
<dbReference type="STRING" id="742726.HMPREF9448_00111"/>
<comment type="caution">
    <text evidence="2">The sequence shown here is derived from an EMBL/GenBank/DDBJ whole genome shotgun (WGS) entry which is preliminary data.</text>
</comment>
<evidence type="ECO:0000313" key="3">
    <source>
        <dbReference type="Proteomes" id="UP000006044"/>
    </source>
</evidence>
<dbReference type="GeneID" id="77847486"/>
<reference evidence="2 3" key="1">
    <citation type="submission" date="2012-08" db="EMBL/GenBank/DDBJ databases">
        <title>The Genome Sequence of Barnesiella intestinihominis YIT 11860.</title>
        <authorList>
            <consortium name="The Broad Institute Genome Sequencing Platform"/>
            <person name="Earl A."/>
            <person name="Ward D."/>
            <person name="Feldgarden M."/>
            <person name="Gevers D."/>
            <person name="Morotomi M."/>
            <person name="Walker B."/>
            <person name="Young S.K."/>
            <person name="Zeng Q."/>
            <person name="Gargeya S."/>
            <person name="Fitzgerald M."/>
            <person name="Haas B."/>
            <person name="Abouelleil A."/>
            <person name="Alvarado L."/>
            <person name="Arachchi H.M."/>
            <person name="Berlin A.M."/>
            <person name="Chapman S.B."/>
            <person name="Goldberg J."/>
            <person name="Griggs A."/>
            <person name="Gujja S."/>
            <person name="Hansen M."/>
            <person name="Howarth C."/>
            <person name="Imamovic A."/>
            <person name="Larimer J."/>
            <person name="McCowen C."/>
            <person name="Montmayeur A."/>
            <person name="Murphy C."/>
            <person name="Neiman D."/>
            <person name="Pearson M."/>
            <person name="Priest M."/>
            <person name="Roberts A."/>
            <person name="Saif S."/>
            <person name="Shea T."/>
            <person name="Sisk P."/>
            <person name="Sykes S."/>
            <person name="Wortman J."/>
            <person name="Nusbaum C."/>
            <person name="Birren B."/>
        </authorList>
    </citation>
    <scope>NUCLEOTIDE SEQUENCE [LARGE SCALE GENOMIC DNA]</scope>
    <source>
        <strain evidence="2 3">YIT 11860</strain>
    </source>
</reference>
<evidence type="ECO:0000259" key="1">
    <source>
        <dbReference type="Pfam" id="PF13320"/>
    </source>
</evidence>
<organism evidence="2 3">
    <name type="scientific">Barnesiella intestinihominis YIT 11860</name>
    <dbReference type="NCBI Taxonomy" id="742726"/>
    <lineage>
        <taxon>Bacteria</taxon>
        <taxon>Pseudomonadati</taxon>
        <taxon>Bacteroidota</taxon>
        <taxon>Bacteroidia</taxon>
        <taxon>Bacteroidales</taxon>
        <taxon>Barnesiellaceae</taxon>
        <taxon>Barnesiella</taxon>
    </lineage>
</organism>
<feature type="domain" description="Glycoside hydrolase 123 catalytic" evidence="1">
    <location>
        <begin position="266"/>
        <end position="467"/>
    </location>
</feature>
<proteinExistence type="predicted"/>
<keyword evidence="3" id="KW-1185">Reference proteome</keyword>
<sequence>MKSSHFYYIILFSFLLAACKDDGPGEKENSDNDVPSVATNTWLLNSLDNIENYSNSDPENRYDINMVRNEYESVQLVIQTDSKKSLKIERIGNNDAIEFQCRKLEAFNGKYDVLIPCDNEIEPDDKVVRAWLTFKVRSEAEAKRHKEIIRFKTDDKEYAVAISINVVNASLPETPSIASVFGINPQNFIFTGLSEEQKIEKRKAASDLLLEYRISPYFSTWLSGTMKTECFSSPYAWNDDRTWEYLADKRFSRIALPSHGLSDDELEMMLNKARETGLLNKAFFYVWDEPTKTNEYEQIKTLSDRIHRYAPEAKVLTTFYCGPTDGEHKDDLFAVFDILNGATSIYCTGVWALQDNENRSEQCKAKLKSGQEWWSYVCMSNTPGLASNSTAIGNRATMWRNYKEQNSGFLYWVVNGFASVYPLRPRPELPEGDGILIYPGESFGTNKICTSVRLERWRDGAEDYDMLVLYEKKLGRSAALSLLNNVYKSPSNYTDQSKYALALRKNLIENITE</sequence>
<dbReference type="PROSITE" id="PS51257">
    <property type="entry name" value="PROKAR_LIPOPROTEIN"/>
    <property type="match status" value="1"/>
</dbReference>
<gene>
    <name evidence="2" type="ORF">HMPREF9448_00111</name>
</gene>
<dbReference type="AlphaFoldDB" id="K0X317"/>
<dbReference type="InterPro" id="IPR025150">
    <property type="entry name" value="GH123_cat"/>
</dbReference>
<dbReference type="EMBL" id="ADLE01000001">
    <property type="protein sequence ID" value="EJZ65937.1"/>
    <property type="molecule type" value="Genomic_DNA"/>
</dbReference>
<name>K0X317_9BACT</name>
<dbReference type="OrthoDB" id="9809781at2"/>
<dbReference type="HOGENOM" id="CLU_530689_0_0_10"/>
<dbReference type="Proteomes" id="UP000006044">
    <property type="component" value="Unassembled WGS sequence"/>
</dbReference>
<accession>K0X317</accession>
<evidence type="ECO:0000313" key="2">
    <source>
        <dbReference type="EMBL" id="EJZ65937.1"/>
    </source>
</evidence>